<feature type="domain" description="PAS" evidence="16">
    <location>
        <begin position="106"/>
        <end position="176"/>
    </location>
</feature>
<feature type="coiled-coil region" evidence="12">
    <location>
        <begin position="346"/>
        <end position="373"/>
    </location>
</feature>
<organism evidence="18 19">
    <name type="scientific">Candidatus Entotheonella gemina</name>
    <dbReference type="NCBI Taxonomy" id="1429439"/>
    <lineage>
        <taxon>Bacteria</taxon>
        <taxon>Pseudomonadati</taxon>
        <taxon>Nitrospinota/Tectimicrobiota group</taxon>
        <taxon>Candidatus Tectimicrobiota</taxon>
        <taxon>Candidatus Entotheonellia</taxon>
        <taxon>Candidatus Entotheonellales</taxon>
        <taxon>Candidatus Entotheonellaceae</taxon>
        <taxon>Candidatus Entotheonella</taxon>
    </lineage>
</organism>
<dbReference type="AlphaFoldDB" id="W4M3D9"/>
<evidence type="ECO:0000256" key="13">
    <source>
        <dbReference type="SAM" id="Phobius"/>
    </source>
</evidence>
<dbReference type="NCBIfam" id="TIGR00229">
    <property type="entry name" value="sensory_box"/>
    <property type="match status" value="2"/>
</dbReference>
<evidence type="ECO:0000256" key="2">
    <source>
        <dbReference type="ARBA" id="ARBA00012438"/>
    </source>
</evidence>
<dbReference type="Gene3D" id="3.40.50.2300">
    <property type="match status" value="2"/>
</dbReference>
<keyword evidence="4" id="KW-0808">Transferase</keyword>
<dbReference type="Gene3D" id="3.30.565.10">
    <property type="entry name" value="Histidine kinase-like ATPase, C-terminal domain"/>
    <property type="match status" value="1"/>
</dbReference>
<evidence type="ECO:0000259" key="17">
    <source>
        <dbReference type="PROSITE" id="PS50113"/>
    </source>
</evidence>
<sequence>MWSQIATVFLAIGIFFTEFALPEESLGYLFSIALMALGTFGLRRQQEIIRIAMVWTITIILGGIFSPTNGPMWMIGLNRMAVLIAIWVIAIISIERLRNKHLLQDEQSFLTMLLDNIEACIVVLDTNGQILRVNQSWERLSEYSGEEVKGRFLWDFLSADNREAVQSAFHRLFLGHSPAHSEQVLITKSRSRRLISWTSTLQVVKDIAAPHVVVTGTDITDRTQTEMFLQRREEQIRMVVDHLPIGIAYIDQSRCFRFVNQTLQQWLSQSMQLLGRHVKEVIGESLYYEIKGDIDKVLQGNEVSSEFYMPLSRGNRRYVSAKYVPHFGSRNDVVGYYAAVEDVTQRKMAEEALRQAKEEAEAATRTKSEFLAMMSHELHTPMNGVIGMTGLLLDTQLSQDQRDFAETIRRSGRALLSIINDILDFSKIEAGKMELEIISFELRRAIDDVLEILAEPAATKGIELVSLVHAAVPTWVEGDPGRLRQILTNLVGNAIKFTEGGEVVVHVTRAEGEAREHSLRFAVVDTGMGLASDVQERLFQAFTQADGSTTRKHGGTGLGLAISRRLVEMMHGRIGVKSELGEGSTFWFTAQLPMCAAPHNATLPIMPNLYGTRMLCIIGNLSLRKSLEGLLGSWGLEVETIADGTNIVERLRTLPPDQPPYDLVLFDQQTTGLHSFSYARQIKRDETLSGLHLVLLTSFTQRDLHQEALRCGFAACLTKPVRHAHLAACVATVMGLPRGDEAGAGLTTPEFAQAETNFGMKVLVVEDNAVNQKVAAILLEKLGCRVDLAANGREAL</sequence>
<keyword evidence="13" id="KW-0812">Transmembrane</keyword>
<name>W4M3D9_9BACT</name>
<dbReference type="Pfam" id="PF08448">
    <property type="entry name" value="PAS_4"/>
    <property type="match status" value="2"/>
</dbReference>
<feature type="domain" description="Response regulatory" evidence="15">
    <location>
        <begin position="761"/>
        <end position="796"/>
    </location>
</feature>
<dbReference type="PANTHER" id="PTHR45339">
    <property type="entry name" value="HYBRID SIGNAL TRANSDUCTION HISTIDINE KINASE J"/>
    <property type="match status" value="1"/>
</dbReference>
<keyword evidence="7" id="KW-0067">ATP-binding</keyword>
<dbReference type="CDD" id="cd00082">
    <property type="entry name" value="HisKA"/>
    <property type="match status" value="1"/>
</dbReference>
<dbReference type="InterPro" id="IPR004358">
    <property type="entry name" value="Sig_transdc_His_kin-like_C"/>
</dbReference>
<comment type="catalytic activity">
    <reaction evidence="1">
        <text>ATP + protein L-histidine = ADP + protein N-phospho-L-histidine.</text>
        <dbReference type="EC" id="2.7.13.3"/>
    </reaction>
</comment>
<dbReference type="SMART" id="SM00091">
    <property type="entry name" value="PAS"/>
    <property type="match status" value="2"/>
</dbReference>
<feature type="domain" description="Response regulatory" evidence="15">
    <location>
        <begin position="613"/>
        <end position="734"/>
    </location>
</feature>
<gene>
    <name evidence="18" type="ORF">ETSY2_30385</name>
</gene>
<feature type="transmembrane region" description="Helical" evidence="13">
    <location>
        <begin position="72"/>
        <end position="94"/>
    </location>
</feature>
<dbReference type="SUPFAM" id="SSF55874">
    <property type="entry name" value="ATPase domain of HSP90 chaperone/DNA topoisomerase II/histidine kinase"/>
    <property type="match status" value="1"/>
</dbReference>
<dbReference type="InterPro" id="IPR005467">
    <property type="entry name" value="His_kinase_dom"/>
</dbReference>
<dbReference type="InterPro" id="IPR000700">
    <property type="entry name" value="PAS-assoc_C"/>
</dbReference>
<dbReference type="EMBL" id="AZHX01001288">
    <property type="protein sequence ID" value="ETX04162.1"/>
    <property type="molecule type" value="Genomic_DNA"/>
</dbReference>
<evidence type="ECO:0000256" key="5">
    <source>
        <dbReference type="ARBA" id="ARBA00022741"/>
    </source>
</evidence>
<feature type="domain" description="PAC" evidence="17">
    <location>
        <begin position="303"/>
        <end position="355"/>
    </location>
</feature>
<comment type="caution">
    <text evidence="11">Lacks conserved residue(s) required for the propagation of feature annotation.</text>
</comment>
<evidence type="ECO:0000256" key="10">
    <source>
        <dbReference type="ARBA" id="ARBA00068150"/>
    </source>
</evidence>
<dbReference type="InterPro" id="IPR003661">
    <property type="entry name" value="HisK_dim/P_dom"/>
</dbReference>
<dbReference type="SMART" id="SM00388">
    <property type="entry name" value="HisKA"/>
    <property type="match status" value="1"/>
</dbReference>
<dbReference type="GO" id="GO:0005524">
    <property type="term" value="F:ATP binding"/>
    <property type="evidence" value="ECO:0007669"/>
    <property type="project" value="UniProtKB-KW"/>
</dbReference>
<dbReference type="InterPro" id="IPR036097">
    <property type="entry name" value="HisK_dim/P_sf"/>
</dbReference>
<keyword evidence="6" id="KW-0418">Kinase</keyword>
<dbReference type="Pfam" id="PF02518">
    <property type="entry name" value="HATPase_c"/>
    <property type="match status" value="1"/>
</dbReference>
<dbReference type="Gene3D" id="3.30.450.20">
    <property type="entry name" value="PAS domain"/>
    <property type="match status" value="2"/>
</dbReference>
<dbReference type="InterPro" id="IPR011006">
    <property type="entry name" value="CheY-like_superfamily"/>
</dbReference>
<dbReference type="EC" id="2.7.13.3" evidence="2"/>
<evidence type="ECO:0000256" key="8">
    <source>
        <dbReference type="ARBA" id="ARBA00023012"/>
    </source>
</evidence>
<keyword evidence="19" id="KW-1185">Reference proteome</keyword>
<dbReference type="PROSITE" id="PS50109">
    <property type="entry name" value="HIS_KIN"/>
    <property type="match status" value="1"/>
</dbReference>
<evidence type="ECO:0000313" key="19">
    <source>
        <dbReference type="Proteomes" id="UP000019140"/>
    </source>
</evidence>
<evidence type="ECO:0000256" key="6">
    <source>
        <dbReference type="ARBA" id="ARBA00022777"/>
    </source>
</evidence>
<dbReference type="InterPro" id="IPR013656">
    <property type="entry name" value="PAS_4"/>
</dbReference>
<comment type="caution">
    <text evidence="18">The sequence shown here is derived from an EMBL/GenBank/DDBJ whole genome shotgun (WGS) entry which is preliminary data.</text>
</comment>
<dbReference type="GO" id="GO:0000155">
    <property type="term" value="F:phosphorelay sensor kinase activity"/>
    <property type="evidence" value="ECO:0007669"/>
    <property type="project" value="InterPro"/>
</dbReference>
<feature type="non-terminal residue" evidence="18">
    <location>
        <position position="796"/>
    </location>
</feature>
<dbReference type="PROSITE" id="PS50113">
    <property type="entry name" value="PAC"/>
    <property type="match status" value="1"/>
</dbReference>
<keyword evidence="13" id="KW-1133">Transmembrane helix</keyword>
<evidence type="ECO:0000259" key="15">
    <source>
        <dbReference type="PROSITE" id="PS50110"/>
    </source>
</evidence>
<comment type="subunit">
    <text evidence="9">At low DSF concentrations, interacts with RpfF.</text>
</comment>
<dbReference type="Gene3D" id="1.10.287.130">
    <property type="match status" value="1"/>
</dbReference>
<dbReference type="PANTHER" id="PTHR45339:SF1">
    <property type="entry name" value="HYBRID SIGNAL TRANSDUCTION HISTIDINE KINASE J"/>
    <property type="match status" value="1"/>
</dbReference>
<keyword evidence="8" id="KW-0902">Two-component regulatory system</keyword>
<accession>W4M3D9</accession>
<dbReference type="CDD" id="cd00130">
    <property type="entry name" value="PAS"/>
    <property type="match status" value="2"/>
</dbReference>
<evidence type="ECO:0000313" key="18">
    <source>
        <dbReference type="EMBL" id="ETX04162.1"/>
    </source>
</evidence>
<dbReference type="SMART" id="SM00387">
    <property type="entry name" value="HATPase_c"/>
    <property type="match status" value="1"/>
</dbReference>
<dbReference type="SUPFAM" id="SSF55785">
    <property type="entry name" value="PYP-like sensor domain (PAS domain)"/>
    <property type="match status" value="2"/>
</dbReference>
<evidence type="ECO:0000256" key="12">
    <source>
        <dbReference type="SAM" id="Coils"/>
    </source>
</evidence>
<dbReference type="SMART" id="SM00448">
    <property type="entry name" value="REC"/>
    <property type="match status" value="1"/>
</dbReference>
<dbReference type="PRINTS" id="PR00344">
    <property type="entry name" value="BCTRLSENSOR"/>
</dbReference>
<evidence type="ECO:0000259" key="14">
    <source>
        <dbReference type="PROSITE" id="PS50109"/>
    </source>
</evidence>
<dbReference type="InterPro" id="IPR036890">
    <property type="entry name" value="HATPase_C_sf"/>
</dbReference>
<evidence type="ECO:0000256" key="9">
    <source>
        <dbReference type="ARBA" id="ARBA00064003"/>
    </source>
</evidence>
<protein>
    <recommendedName>
        <fullName evidence="10">Sensory/regulatory protein RpfC</fullName>
        <ecNumber evidence="2">2.7.13.3</ecNumber>
    </recommendedName>
</protein>
<evidence type="ECO:0000256" key="4">
    <source>
        <dbReference type="ARBA" id="ARBA00022679"/>
    </source>
</evidence>
<dbReference type="PROSITE" id="PS50112">
    <property type="entry name" value="PAS"/>
    <property type="match status" value="1"/>
</dbReference>
<feature type="transmembrane region" description="Helical" evidence="13">
    <location>
        <begin position="49"/>
        <end position="66"/>
    </location>
</feature>
<dbReference type="InterPro" id="IPR003594">
    <property type="entry name" value="HATPase_dom"/>
</dbReference>
<evidence type="ECO:0000256" key="3">
    <source>
        <dbReference type="ARBA" id="ARBA00022553"/>
    </source>
</evidence>
<evidence type="ECO:0000256" key="1">
    <source>
        <dbReference type="ARBA" id="ARBA00000085"/>
    </source>
</evidence>
<keyword evidence="13" id="KW-0472">Membrane</keyword>
<evidence type="ECO:0000256" key="7">
    <source>
        <dbReference type="ARBA" id="ARBA00022840"/>
    </source>
</evidence>
<proteinExistence type="predicted"/>
<dbReference type="InterPro" id="IPR001789">
    <property type="entry name" value="Sig_transdc_resp-reg_receiver"/>
</dbReference>
<dbReference type="PROSITE" id="PS50110">
    <property type="entry name" value="RESPONSE_REGULATORY"/>
    <property type="match status" value="2"/>
</dbReference>
<dbReference type="FunFam" id="3.30.565.10:FF:000010">
    <property type="entry name" value="Sensor histidine kinase RcsC"/>
    <property type="match status" value="1"/>
</dbReference>
<keyword evidence="3 11" id="KW-0597">Phosphoprotein</keyword>
<dbReference type="FunFam" id="1.10.287.130:FF:000002">
    <property type="entry name" value="Two-component osmosensing histidine kinase"/>
    <property type="match status" value="1"/>
</dbReference>
<keyword evidence="5" id="KW-0547">Nucleotide-binding</keyword>
<dbReference type="HOGENOM" id="CLU_000445_114_15_7"/>
<dbReference type="Proteomes" id="UP000019140">
    <property type="component" value="Unassembled WGS sequence"/>
</dbReference>
<evidence type="ECO:0000256" key="11">
    <source>
        <dbReference type="PROSITE-ProRule" id="PRU00169"/>
    </source>
</evidence>
<feature type="domain" description="Histidine kinase" evidence="14">
    <location>
        <begin position="373"/>
        <end position="594"/>
    </location>
</feature>
<dbReference type="InterPro" id="IPR000014">
    <property type="entry name" value="PAS"/>
</dbReference>
<dbReference type="SUPFAM" id="SSF47384">
    <property type="entry name" value="Homodimeric domain of signal transducing histidine kinase"/>
    <property type="match status" value="1"/>
</dbReference>
<feature type="modified residue" description="4-aspartylphosphate" evidence="11">
    <location>
        <position position="667"/>
    </location>
</feature>
<evidence type="ECO:0000259" key="16">
    <source>
        <dbReference type="PROSITE" id="PS50112"/>
    </source>
</evidence>
<dbReference type="CDD" id="cd16922">
    <property type="entry name" value="HATPase_EvgS-ArcB-TorS-like"/>
    <property type="match status" value="1"/>
</dbReference>
<dbReference type="SUPFAM" id="SSF52172">
    <property type="entry name" value="CheY-like"/>
    <property type="match status" value="2"/>
</dbReference>
<dbReference type="Pfam" id="PF00512">
    <property type="entry name" value="HisKA"/>
    <property type="match status" value="1"/>
</dbReference>
<reference evidence="18 19" key="1">
    <citation type="journal article" date="2014" name="Nature">
        <title>An environmental bacterial taxon with a large and distinct metabolic repertoire.</title>
        <authorList>
            <person name="Wilson M.C."/>
            <person name="Mori T."/>
            <person name="Ruckert C."/>
            <person name="Uria A.R."/>
            <person name="Helf M.J."/>
            <person name="Takada K."/>
            <person name="Gernert C."/>
            <person name="Steffens U.A."/>
            <person name="Heycke N."/>
            <person name="Schmitt S."/>
            <person name="Rinke C."/>
            <person name="Helfrich E.J."/>
            <person name="Brachmann A.O."/>
            <person name="Gurgui C."/>
            <person name="Wakimoto T."/>
            <person name="Kracht M."/>
            <person name="Crusemann M."/>
            <person name="Hentschel U."/>
            <person name="Abe I."/>
            <person name="Matsunaga S."/>
            <person name="Kalinowski J."/>
            <person name="Takeyama H."/>
            <person name="Piel J."/>
        </authorList>
    </citation>
    <scope>NUCLEOTIDE SEQUENCE [LARGE SCALE GENOMIC DNA]</scope>
    <source>
        <strain evidence="19">TSY2</strain>
    </source>
</reference>
<keyword evidence="12" id="KW-0175">Coiled coil</keyword>
<dbReference type="InterPro" id="IPR035965">
    <property type="entry name" value="PAS-like_dom_sf"/>
</dbReference>
<dbReference type="Pfam" id="PF00072">
    <property type="entry name" value="Response_reg"/>
    <property type="match status" value="1"/>
</dbReference>